<keyword evidence="1" id="KW-0812">Transmembrane</keyword>
<dbReference type="RefSeq" id="WP_155475732.1">
    <property type="nucleotide sequence ID" value="NZ_WNKU01000005.1"/>
</dbReference>
<dbReference type="AlphaFoldDB" id="A0A6I3SIE3"/>
<feature type="transmembrane region" description="Helical" evidence="1">
    <location>
        <begin position="12"/>
        <end position="31"/>
    </location>
</feature>
<sequence length="152" mass="17276">MTITKDRYKMYLFGLALLIAFVFMVGVPIWGGEVATLSRADQAVTVAPSSHWLFGHGSELPADLFTIAPDLRFYEHDLLNFISILVLCLFLKQSTIHRIILWYIRKSLLRPKILQADTKSKVTTWRYLNVRKVVTSNGYGFSCCQSCPARAC</sequence>
<proteinExistence type="predicted"/>
<evidence type="ECO:0000313" key="3">
    <source>
        <dbReference type="Proteomes" id="UP000430670"/>
    </source>
</evidence>
<organism evidence="2 3">
    <name type="scientific">Heliobacterium mobile</name>
    <name type="common">Heliobacillus mobilis</name>
    <dbReference type="NCBI Taxonomy" id="28064"/>
    <lineage>
        <taxon>Bacteria</taxon>
        <taxon>Bacillati</taxon>
        <taxon>Bacillota</taxon>
        <taxon>Clostridia</taxon>
        <taxon>Eubacteriales</taxon>
        <taxon>Heliobacteriaceae</taxon>
        <taxon>Heliobacterium</taxon>
    </lineage>
</organism>
<dbReference type="EMBL" id="WNKU01000005">
    <property type="protein sequence ID" value="MTV48628.1"/>
    <property type="molecule type" value="Genomic_DNA"/>
</dbReference>
<gene>
    <name evidence="2" type="ORF">GJ688_06495</name>
</gene>
<protein>
    <submittedName>
        <fullName evidence="2">Uncharacterized protein</fullName>
    </submittedName>
</protein>
<evidence type="ECO:0000256" key="1">
    <source>
        <dbReference type="SAM" id="Phobius"/>
    </source>
</evidence>
<comment type="caution">
    <text evidence="2">The sequence shown here is derived from an EMBL/GenBank/DDBJ whole genome shotgun (WGS) entry which is preliminary data.</text>
</comment>
<keyword evidence="3" id="KW-1185">Reference proteome</keyword>
<keyword evidence="1" id="KW-0472">Membrane</keyword>
<feature type="transmembrane region" description="Helical" evidence="1">
    <location>
        <begin position="81"/>
        <end position="104"/>
    </location>
</feature>
<dbReference type="Proteomes" id="UP000430670">
    <property type="component" value="Unassembled WGS sequence"/>
</dbReference>
<reference evidence="2 3" key="1">
    <citation type="submission" date="2019-11" db="EMBL/GenBank/DDBJ databases">
        <title>Whole-genome sequence of a the green, strictly anaerobic photosynthetic bacterium Heliobacillus mobilis DSM 6151.</title>
        <authorList>
            <person name="Kyndt J.A."/>
            <person name="Meyer T.E."/>
        </authorList>
    </citation>
    <scope>NUCLEOTIDE SEQUENCE [LARGE SCALE GENOMIC DNA]</scope>
    <source>
        <strain evidence="2 3">DSM 6151</strain>
    </source>
</reference>
<name>A0A6I3SIE3_HELMO</name>
<accession>A0A6I3SIE3</accession>
<evidence type="ECO:0000313" key="2">
    <source>
        <dbReference type="EMBL" id="MTV48628.1"/>
    </source>
</evidence>
<keyword evidence="1" id="KW-1133">Transmembrane helix</keyword>